<feature type="domain" description="SusD-like N-terminal" evidence="8">
    <location>
        <begin position="24"/>
        <end position="226"/>
    </location>
</feature>
<keyword evidence="5" id="KW-0998">Cell outer membrane</keyword>
<proteinExistence type="inferred from homology"/>
<sequence length="528" mass="60029">MKTRYKILLLLLGAIMVFPSCNDDYLSESPKSFLAPENTFVNTKGFETALTGLYVQVRDEWGWYAGGLTYAPMFAGTDLSLVANAHAHISPFEGYADKIYSTTTIVKAYWNWGYKTIGNANLIIEAAEKESVSWDNAGDKARVQAEARFIRAYAYRTLVTLYGDVPIVDKVEKPFRLDYTRQPVSEVLDFMIQDLKFAEENLPTETTQEGKVVKAAAQHMLAEAYLYNNQPELAEQKAKAVINSGDYQLMTERFGTQAGDPGDVFADLFLEHNQNRESGNLETIWAIQQEYNVNGGGAERYTDWSRRTWGPYYSRIPGMQLCDSLGGRSLGRLRPLKWWIDSYEAQDIRASKYNIRRAYWYNDPSHENYGQPVEMTEERQVSGELYPSTTKFYYGKTEDNPSFLNNLKDRVKIRLAETYLILAEAQLKQNKPGEAAASINVVRARANATPVAAGDVDMDYILDERARELFGEYPRRFTLVRTGKLLERVRSLNPVSKETIQEYHVKWPIPQTAIDANSGAELTQNEGY</sequence>
<dbReference type="Gene3D" id="1.25.40.390">
    <property type="match status" value="1"/>
</dbReference>
<comment type="similarity">
    <text evidence="2">Belongs to the SusD family.</text>
</comment>
<evidence type="ECO:0000256" key="6">
    <source>
        <dbReference type="SAM" id="SignalP"/>
    </source>
</evidence>
<comment type="subcellular location">
    <subcellularLocation>
        <location evidence="1">Cell outer membrane</location>
    </subcellularLocation>
</comment>
<dbReference type="InterPro" id="IPR033985">
    <property type="entry name" value="SusD-like_N"/>
</dbReference>
<accession>A0A1I2M553</accession>
<evidence type="ECO:0000256" key="1">
    <source>
        <dbReference type="ARBA" id="ARBA00004442"/>
    </source>
</evidence>
<evidence type="ECO:0000313" key="10">
    <source>
        <dbReference type="Proteomes" id="UP000198964"/>
    </source>
</evidence>
<evidence type="ECO:0000313" key="9">
    <source>
        <dbReference type="EMBL" id="SFF85968.1"/>
    </source>
</evidence>
<evidence type="ECO:0000259" key="7">
    <source>
        <dbReference type="Pfam" id="PF07980"/>
    </source>
</evidence>
<dbReference type="EMBL" id="FONW01000018">
    <property type="protein sequence ID" value="SFF85968.1"/>
    <property type="molecule type" value="Genomic_DNA"/>
</dbReference>
<keyword evidence="3 6" id="KW-0732">Signal</keyword>
<reference evidence="9 10" key="1">
    <citation type="submission" date="2016-10" db="EMBL/GenBank/DDBJ databases">
        <authorList>
            <person name="de Groot N.N."/>
        </authorList>
    </citation>
    <scope>NUCLEOTIDE SEQUENCE [LARGE SCALE GENOMIC DNA]</scope>
    <source>
        <strain evidence="9 10">CGMCC 1.9156</strain>
    </source>
</reference>
<dbReference type="SUPFAM" id="SSF48452">
    <property type="entry name" value="TPR-like"/>
    <property type="match status" value="1"/>
</dbReference>
<dbReference type="InterPro" id="IPR011990">
    <property type="entry name" value="TPR-like_helical_dom_sf"/>
</dbReference>
<evidence type="ECO:0000256" key="5">
    <source>
        <dbReference type="ARBA" id="ARBA00023237"/>
    </source>
</evidence>
<gene>
    <name evidence="9" type="ORF">SAMN05216283_11841</name>
</gene>
<name>A0A1I2M553_9BACT</name>
<dbReference type="Pfam" id="PF14322">
    <property type="entry name" value="SusD-like_3"/>
    <property type="match status" value="1"/>
</dbReference>
<feature type="chain" id="PRO_5011647040" evidence="6">
    <location>
        <begin position="23"/>
        <end position="528"/>
    </location>
</feature>
<dbReference type="STRING" id="655355.SAMN05216283_11841"/>
<dbReference type="Pfam" id="PF07980">
    <property type="entry name" value="SusD_RagB"/>
    <property type="match status" value="1"/>
</dbReference>
<dbReference type="RefSeq" id="WP_170847029.1">
    <property type="nucleotide sequence ID" value="NZ_FONW01000018.1"/>
</dbReference>
<feature type="signal peptide" evidence="6">
    <location>
        <begin position="1"/>
        <end position="22"/>
    </location>
</feature>
<evidence type="ECO:0000256" key="2">
    <source>
        <dbReference type="ARBA" id="ARBA00006275"/>
    </source>
</evidence>
<feature type="domain" description="RagB/SusD" evidence="7">
    <location>
        <begin position="282"/>
        <end position="528"/>
    </location>
</feature>
<keyword evidence="4" id="KW-0472">Membrane</keyword>
<protein>
    <submittedName>
        <fullName evidence="9">Starch-binding associating with outer membrane</fullName>
    </submittedName>
</protein>
<evidence type="ECO:0000256" key="4">
    <source>
        <dbReference type="ARBA" id="ARBA00023136"/>
    </source>
</evidence>
<organism evidence="9 10">
    <name type="scientific">Sunxiuqinia elliptica</name>
    <dbReference type="NCBI Taxonomy" id="655355"/>
    <lineage>
        <taxon>Bacteria</taxon>
        <taxon>Pseudomonadati</taxon>
        <taxon>Bacteroidota</taxon>
        <taxon>Bacteroidia</taxon>
        <taxon>Marinilabiliales</taxon>
        <taxon>Prolixibacteraceae</taxon>
        <taxon>Sunxiuqinia</taxon>
    </lineage>
</organism>
<dbReference type="Proteomes" id="UP000198964">
    <property type="component" value="Unassembled WGS sequence"/>
</dbReference>
<dbReference type="InterPro" id="IPR012944">
    <property type="entry name" value="SusD_RagB_dom"/>
</dbReference>
<evidence type="ECO:0000259" key="8">
    <source>
        <dbReference type="Pfam" id="PF14322"/>
    </source>
</evidence>
<evidence type="ECO:0000256" key="3">
    <source>
        <dbReference type="ARBA" id="ARBA00022729"/>
    </source>
</evidence>
<keyword evidence="10" id="KW-1185">Reference proteome</keyword>
<dbReference type="GO" id="GO:0009279">
    <property type="term" value="C:cell outer membrane"/>
    <property type="evidence" value="ECO:0007669"/>
    <property type="project" value="UniProtKB-SubCell"/>
</dbReference>
<dbReference type="AlphaFoldDB" id="A0A1I2M553"/>